<dbReference type="GO" id="GO:0004497">
    <property type="term" value="F:monooxygenase activity"/>
    <property type="evidence" value="ECO:0007669"/>
    <property type="project" value="UniProtKB-KW"/>
</dbReference>
<organism evidence="9 10">
    <name type="scientific">Methylomagnum ishizawai</name>
    <dbReference type="NCBI Taxonomy" id="1760988"/>
    <lineage>
        <taxon>Bacteria</taxon>
        <taxon>Pseudomonadati</taxon>
        <taxon>Pseudomonadota</taxon>
        <taxon>Gammaproteobacteria</taxon>
        <taxon>Methylococcales</taxon>
        <taxon>Methylococcaceae</taxon>
        <taxon>Methylomagnum</taxon>
    </lineage>
</organism>
<dbReference type="FunFam" id="1.10.630.10:FF:000018">
    <property type="entry name" value="Cytochrome P450 monooxygenase"/>
    <property type="match status" value="1"/>
</dbReference>
<dbReference type="PRINTS" id="PR00385">
    <property type="entry name" value="P450"/>
</dbReference>
<dbReference type="EMBL" id="FXAM01000001">
    <property type="protein sequence ID" value="SMF94930.1"/>
    <property type="molecule type" value="Genomic_DNA"/>
</dbReference>
<dbReference type="Pfam" id="PF00067">
    <property type="entry name" value="p450"/>
    <property type="match status" value="1"/>
</dbReference>
<dbReference type="InterPro" id="IPR036396">
    <property type="entry name" value="Cyt_P450_sf"/>
</dbReference>
<comment type="cofactor">
    <cofactor evidence="1">
        <name>heme</name>
        <dbReference type="ChEBI" id="CHEBI:30413"/>
    </cofactor>
</comment>
<dbReference type="PROSITE" id="PS00086">
    <property type="entry name" value="CYTOCHROME_P450"/>
    <property type="match status" value="1"/>
</dbReference>
<evidence type="ECO:0000256" key="8">
    <source>
        <dbReference type="RuleBase" id="RU000461"/>
    </source>
</evidence>
<evidence type="ECO:0000256" key="6">
    <source>
        <dbReference type="ARBA" id="ARBA00023004"/>
    </source>
</evidence>
<sequence>MSSIDLHSPEFLADPYPTFRHLRETAPLFPLQPGAWLVTRHAEADRILRDPRFAKDYLSTVARRYGPDAVEEPVFQVVNRFMLVMNPPEHLRLRALVGKAFGVKQAAELRRLALDVAETLVEGFIGQGRADLMAALAYPLPVRVICAMLGLRLEDNLEFQRETQALARVFEMSRLARADIDAANHAARMFDGYFRAVCRARRQAPGDDLISLLLRAEDGDQRLSEDEIVANITLLFVAGHETTANMLGNTLLSLHRHPDQLARLQSRPDLLPQAVNEALRYEPAVQIAARAALEDVALGGVGVRRGETLYVGLGAANRDPAAFPEPDAFRIDRPGAANPLSFGGGVHYCLGARLARIELETALAVLFRRLPGLELPDGDRPRWKSSLTIRGLERLEAVW</sequence>
<dbReference type="InterPro" id="IPR001128">
    <property type="entry name" value="Cyt_P450"/>
</dbReference>
<dbReference type="STRING" id="1760988.SAMN02949497_2269"/>
<evidence type="ECO:0000256" key="3">
    <source>
        <dbReference type="ARBA" id="ARBA00022617"/>
    </source>
</evidence>
<dbReference type="OrthoDB" id="9764248at2"/>
<dbReference type="InterPro" id="IPR017972">
    <property type="entry name" value="Cyt_P450_CS"/>
</dbReference>
<accession>A0A1Y6CXF8</accession>
<dbReference type="PANTHER" id="PTHR46696">
    <property type="entry name" value="P450, PUTATIVE (EUROFUNG)-RELATED"/>
    <property type="match status" value="1"/>
</dbReference>
<keyword evidence="10" id="KW-1185">Reference proteome</keyword>
<reference evidence="9 10" key="1">
    <citation type="submission" date="2016-12" db="EMBL/GenBank/DDBJ databases">
        <authorList>
            <person name="Song W.-J."/>
            <person name="Kurnit D.M."/>
        </authorList>
    </citation>
    <scope>NUCLEOTIDE SEQUENCE [LARGE SCALE GENOMIC DNA]</scope>
    <source>
        <strain evidence="9 10">175</strain>
    </source>
</reference>
<keyword evidence="7 8" id="KW-0503">Monooxygenase</keyword>
<proteinExistence type="inferred from homology"/>
<dbReference type="RefSeq" id="WP_085212733.1">
    <property type="nucleotide sequence ID" value="NZ_FXAM01000001.1"/>
</dbReference>
<dbReference type="PANTHER" id="PTHR46696:SF1">
    <property type="entry name" value="CYTOCHROME P450 YJIB-RELATED"/>
    <property type="match status" value="1"/>
</dbReference>
<name>A0A1Y6CXF8_9GAMM</name>
<dbReference type="GO" id="GO:0020037">
    <property type="term" value="F:heme binding"/>
    <property type="evidence" value="ECO:0007669"/>
    <property type="project" value="InterPro"/>
</dbReference>
<dbReference type="Gene3D" id="1.10.630.10">
    <property type="entry name" value="Cytochrome P450"/>
    <property type="match status" value="1"/>
</dbReference>
<keyword evidence="4 8" id="KW-0479">Metal-binding</keyword>
<keyword evidence="3 8" id="KW-0349">Heme</keyword>
<evidence type="ECO:0000313" key="10">
    <source>
        <dbReference type="Proteomes" id="UP000192923"/>
    </source>
</evidence>
<evidence type="ECO:0000256" key="5">
    <source>
        <dbReference type="ARBA" id="ARBA00023002"/>
    </source>
</evidence>
<dbReference type="Proteomes" id="UP000192923">
    <property type="component" value="Unassembled WGS sequence"/>
</dbReference>
<comment type="similarity">
    <text evidence="2 8">Belongs to the cytochrome P450 family.</text>
</comment>
<evidence type="ECO:0000256" key="1">
    <source>
        <dbReference type="ARBA" id="ARBA00001971"/>
    </source>
</evidence>
<evidence type="ECO:0000256" key="4">
    <source>
        <dbReference type="ARBA" id="ARBA00022723"/>
    </source>
</evidence>
<dbReference type="GO" id="GO:0005506">
    <property type="term" value="F:iron ion binding"/>
    <property type="evidence" value="ECO:0007669"/>
    <property type="project" value="InterPro"/>
</dbReference>
<evidence type="ECO:0000313" key="9">
    <source>
        <dbReference type="EMBL" id="SMF94930.1"/>
    </source>
</evidence>
<dbReference type="InterPro" id="IPR002397">
    <property type="entry name" value="Cyt_P450_B"/>
</dbReference>
<dbReference type="GO" id="GO:0016705">
    <property type="term" value="F:oxidoreductase activity, acting on paired donors, with incorporation or reduction of molecular oxygen"/>
    <property type="evidence" value="ECO:0007669"/>
    <property type="project" value="InterPro"/>
</dbReference>
<dbReference type="SUPFAM" id="SSF48264">
    <property type="entry name" value="Cytochrome P450"/>
    <property type="match status" value="1"/>
</dbReference>
<evidence type="ECO:0000256" key="2">
    <source>
        <dbReference type="ARBA" id="ARBA00010617"/>
    </source>
</evidence>
<dbReference type="PRINTS" id="PR00359">
    <property type="entry name" value="BP450"/>
</dbReference>
<dbReference type="CDD" id="cd20625">
    <property type="entry name" value="CYP164-like"/>
    <property type="match status" value="1"/>
</dbReference>
<protein>
    <submittedName>
        <fullName evidence="9">Cytochrome P450</fullName>
    </submittedName>
</protein>
<keyword evidence="5 8" id="KW-0560">Oxidoreductase</keyword>
<dbReference type="AlphaFoldDB" id="A0A1Y6CXF8"/>
<evidence type="ECO:0000256" key="7">
    <source>
        <dbReference type="ARBA" id="ARBA00023033"/>
    </source>
</evidence>
<keyword evidence="6 8" id="KW-0408">Iron</keyword>
<gene>
    <name evidence="9" type="ORF">SAMN02949497_2269</name>
</gene>